<proteinExistence type="predicted"/>
<dbReference type="RefSeq" id="WP_189450711.1">
    <property type="nucleotide sequence ID" value="NZ_BMXY01000004.1"/>
</dbReference>
<organism evidence="2 3">
    <name type="scientific">Cognatilysobacter xinjiangensis</name>
    <dbReference type="NCBI Taxonomy" id="546892"/>
    <lineage>
        <taxon>Bacteria</taxon>
        <taxon>Pseudomonadati</taxon>
        <taxon>Pseudomonadota</taxon>
        <taxon>Gammaproteobacteria</taxon>
        <taxon>Lysobacterales</taxon>
        <taxon>Lysobacteraceae</taxon>
        <taxon>Cognatilysobacter</taxon>
    </lineage>
</organism>
<name>A0ABQ3C6M6_9GAMM</name>
<dbReference type="InterPro" id="IPR007497">
    <property type="entry name" value="SIMPL/DUF541"/>
</dbReference>
<gene>
    <name evidence="2" type="ORF">GCM10008101_26170</name>
</gene>
<keyword evidence="3" id="KW-1185">Reference proteome</keyword>
<dbReference type="PANTHER" id="PTHR34387:SF2">
    <property type="entry name" value="SLR1258 PROTEIN"/>
    <property type="match status" value="1"/>
</dbReference>
<accession>A0ABQ3C6M6</accession>
<dbReference type="PANTHER" id="PTHR34387">
    <property type="entry name" value="SLR1258 PROTEIN"/>
    <property type="match status" value="1"/>
</dbReference>
<evidence type="ECO:0000256" key="1">
    <source>
        <dbReference type="SAM" id="SignalP"/>
    </source>
</evidence>
<dbReference type="Gene3D" id="3.30.110.170">
    <property type="entry name" value="Protein of unknown function (DUF541), domain 1"/>
    <property type="match status" value="1"/>
</dbReference>
<feature type="chain" id="PRO_5047281896" description="SIMPL domain-containing protein" evidence="1">
    <location>
        <begin position="20"/>
        <end position="253"/>
    </location>
</feature>
<evidence type="ECO:0008006" key="4">
    <source>
        <dbReference type="Google" id="ProtNLM"/>
    </source>
</evidence>
<protein>
    <recommendedName>
        <fullName evidence="4">SIMPL domain-containing protein</fullName>
    </recommendedName>
</protein>
<dbReference type="EMBL" id="BMXY01000004">
    <property type="protein sequence ID" value="GGZ70614.1"/>
    <property type="molecule type" value="Genomic_DNA"/>
</dbReference>
<feature type="signal peptide" evidence="1">
    <location>
        <begin position="1"/>
        <end position="19"/>
    </location>
</feature>
<dbReference type="Gene3D" id="3.30.70.2970">
    <property type="entry name" value="Protein of unknown function (DUF541), domain 2"/>
    <property type="match status" value="1"/>
</dbReference>
<dbReference type="Pfam" id="PF04402">
    <property type="entry name" value="SIMPL"/>
    <property type="match status" value="1"/>
</dbReference>
<dbReference type="InterPro" id="IPR052022">
    <property type="entry name" value="26kDa_periplasmic_antigen"/>
</dbReference>
<comment type="caution">
    <text evidence="2">The sequence shown here is derived from an EMBL/GenBank/DDBJ whole genome shotgun (WGS) entry which is preliminary data.</text>
</comment>
<evidence type="ECO:0000313" key="2">
    <source>
        <dbReference type="EMBL" id="GGZ70614.1"/>
    </source>
</evidence>
<keyword evidence="1" id="KW-0732">Signal</keyword>
<dbReference type="Proteomes" id="UP000643403">
    <property type="component" value="Unassembled WGS sequence"/>
</dbReference>
<reference evidence="3" key="1">
    <citation type="journal article" date="2019" name="Int. J. Syst. Evol. Microbiol.">
        <title>The Global Catalogue of Microorganisms (GCM) 10K type strain sequencing project: providing services to taxonomists for standard genome sequencing and annotation.</title>
        <authorList>
            <consortium name="The Broad Institute Genomics Platform"/>
            <consortium name="The Broad Institute Genome Sequencing Center for Infectious Disease"/>
            <person name="Wu L."/>
            <person name="Ma J."/>
        </authorList>
    </citation>
    <scope>NUCLEOTIDE SEQUENCE [LARGE SCALE GENOMIC DNA]</scope>
    <source>
        <strain evidence="3">KCTC 22558</strain>
    </source>
</reference>
<evidence type="ECO:0000313" key="3">
    <source>
        <dbReference type="Proteomes" id="UP000643403"/>
    </source>
</evidence>
<sequence length="253" mass="27726">MIRFALLSLLLAISAPAVAQVNALPPTRHILVYGDAQARAIPDRFKIKVSFDVVDRDAGKARRKVEAYLADVIASLKAAGVDENEIVATAMSVEPRTREDEKTGEDIFVGTEVERSLTATFDRKDALERFIAGLQTSRELTVSSVSTELADEAALRRALREKSIEATREKATTIARAYGAKLGALYSVSDVAPQFQYGVSAGGWPSGYDWFGDSQSLDRIQVTGSRIERNRVALQTGYVTYTDRIYAVFLLAD</sequence>